<gene>
    <name evidence="2" type="ORF">GH714_010213</name>
</gene>
<keyword evidence="3" id="KW-1185">Reference proteome</keyword>
<feature type="region of interest" description="Disordered" evidence="1">
    <location>
        <begin position="90"/>
        <end position="229"/>
    </location>
</feature>
<organism evidence="2 3">
    <name type="scientific">Hevea brasiliensis</name>
    <name type="common">Para rubber tree</name>
    <name type="synonym">Siphonia brasiliensis</name>
    <dbReference type="NCBI Taxonomy" id="3981"/>
    <lineage>
        <taxon>Eukaryota</taxon>
        <taxon>Viridiplantae</taxon>
        <taxon>Streptophyta</taxon>
        <taxon>Embryophyta</taxon>
        <taxon>Tracheophyta</taxon>
        <taxon>Spermatophyta</taxon>
        <taxon>Magnoliopsida</taxon>
        <taxon>eudicotyledons</taxon>
        <taxon>Gunneridae</taxon>
        <taxon>Pentapetalae</taxon>
        <taxon>rosids</taxon>
        <taxon>fabids</taxon>
        <taxon>Malpighiales</taxon>
        <taxon>Euphorbiaceae</taxon>
        <taxon>Crotonoideae</taxon>
        <taxon>Micrandreae</taxon>
        <taxon>Hevea</taxon>
    </lineage>
</organism>
<comment type="caution">
    <text evidence="2">The sequence shown here is derived from an EMBL/GenBank/DDBJ whole genome shotgun (WGS) entry which is preliminary data.</text>
</comment>
<evidence type="ECO:0000313" key="3">
    <source>
        <dbReference type="Proteomes" id="UP000467840"/>
    </source>
</evidence>
<feature type="compositionally biased region" description="Basic and acidic residues" evidence="1">
    <location>
        <begin position="160"/>
        <end position="184"/>
    </location>
</feature>
<reference evidence="2 3" key="1">
    <citation type="journal article" date="2020" name="Mol. Plant">
        <title>The Chromosome-Based Rubber Tree Genome Provides New Insights into Spurge Genome Evolution and Rubber Biosynthesis.</title>
        <authorList>
            <person name="Liu J."/>
            <person name="Shi C."/>
            <person name="Shi C.C."/>
            <person name="Li W."/>
            <person name="Zhang Q.J."/>
            <person name="Zhang Y."/>
            <person name="Li K."/>
            <person name="Lu H.F."/>
            <person name="Shi C."/>
            <person name="Zhu S.T."/>
            <person name="Xiao Z.Y."/>
            <person name="Nan H."/>
            <person name="Yue Y."/>
            <person name="Zhu X.G."/>
            <person name="Wu Y."/>
            <person name="Hong X.N."/>
            <person name="Fan G.Y."/>
            <person name="Tong Y."/>
            <person name="Zhang D."/>
            <person name="Mao C.L."/>
            <person name="Liu Y.L."/>
            <person name="Hao S.J."/>
            <person name="Liu W.Q."/>
            <person name="Lv M.Q."/>
            <person name="Zhang H.B."/>
            <person name="Liu Y."/>
            <person name="Hu-Tang G.R."/>
            <person name="Wang J.P."/>
            <person name="Wang J.H."/>
            <person name="Sun Y.H."/>
            <person name="Ni S.B."/>
            <person name="Chen W.B."/>
            <person name="Zhang X.C."/>
            <person name="Jiao Y.N."/>
            <person name="Eichler E.E."/>
            <person name="Li G.H."/>
            <person name="Liu X."/>
            <person name="Gao L.Z."/>
        </authorList>
    </citation>
    <scope>NUCLEOTIDE SEQUENCE [LARGE SCALE GENOMIC DNA]</scope>
    <source>
        <strain evidence="3">cv. GT1</strain>
        <tissue evidence="2">Leaf</tissue>
    </source>
</reference>
<dbReference type="Proteomes" id="UP000467840">
    <property type="component" value="Chromosome 4"/>
</dbReference>
<accession>A0A6A6LFF7</accession>
<proteinExistence type="predicted"/>
<dbReference type="AlphaFoldDB" id="A0A6A6LFF7"/>
<evidence type="ECO:0000256" key="1">
    <source>
        <dbReference type="SAM" id="MobiDB-lite"/>
    </source>
</evidence>
<evidence type="ECO:0000313" key="2">
    <source>
        <dbReference type="EMBL" id="KAF2300161.1"/>
    </source>
</evidence>
<feature type="compositionally biased region" description="Basic and acidic residues" evidence="1">
    <location>
        <begin position="122"/>
        <end position="148"/>
    </location>
</feature>
<protein>
    <submittedName>
        <fullName evidence="2">Uncharacterized protein</fullName>
    </submittedName>
</protein>
<feature type="compositionally biased region" description="Low complexity" evidence="1">
    <location>
        <begin position="149"/>
        <end position="159"/>
    </location>
</feature>
<feature type="compositionally biased region" description="Polar residues" evidence="1">
    <location>
        <begin position="185"/>
        <end position="211"/>
    </location>
</feature>
<feature type="compositionally biased region" description="Basic and acidic residues" evidence="1">
    <location>
        <begin position="101"/>
        <end position="115"/>
    </location>
</feature>
<feature type="compositionally biased region" description="Acidic residues" evidence="1">
    <location>
        <begin position="91"/>
        <end position="100"/>
    </location>
</feature>
<name>A0A6A6LFF7_HEVBR</name>
<sequence length="275" mass="30744">MGVVLSKEKKFSNPIPIKEIFKKGIMAEQNAKMNMLINILDRQKWFMKKMAQMLFSESFGKFGDFGSYPQGTAGPSNAKAIGSSGVKILEGEEEEEEEEHVETIEKEKEESKLAEIEEVEKNDENYKTAEEKSEAEQEPDKEKLRESSSSHTKSNNNSENGKREGKNGSRQEEKKEGADNKKEGQSQYPSFDQPSPAPTTTQAVPESSISLPIQYGPRRTKAQARKSVLPIPPKIQVTIPEKDSPKKKNKPKLLILLTLGEVAGFLAAKINLEIF</sequence>
<dbReference type="EMBL" id="JAAGAX010000010">
    <property type="protein sequence ID" value="KAF2300161.1"/>
    <property type="molecule type" value="Genomic_DNA"/>
</dbReference>